<reference evidence="1" key="1">
    <citation type="journal article" date="2021" name="Proc. Natl. Acad. Sci. U.S.A.">
        <title>A Catalog of Tens of Thousands of Viruses from Human Metagenomes Reveals Hidden Associations with Chronic Diseases.</title>
        <authorList>
            <person name="Tisza M.J."/>
            <person name="Buck C.B."/>
        </authorList>
    </citation>
    <scope>NUCLEOTIDE SEQUENCE</scope>
    <source>
        <strain evidence="1">CtASH1</strain>
    </source>
</reference>
<accession>A0A8S5VTZ4</accession>
<keyword evidence="1" id="KW-0689">Ribosomal protein</keyword>
<proteinExistence type="predicted"/>
<organism evidence="1">
    <name type="scientific">Ackermannviridae sp</name>
    <dbReference type="NCBI Taxonomy" id="2831612"/>
    <lineage>
        <taxon>Viruses</taxon>
        <taxon>Duplodnaviria</taxon>
        <taxon>Heunggongvirae</taxon>
        <taxon>Uroviricota</taxon>
        <taxon>Caudoviricetes</taxon>
        <taxon>Pantevenvirales</taxon>
        <taxon>Ackermannviridae</taxon>
    </lineage>
</organism>
<dbReference type="EMBL" id="BK035393">
    <property type="protein sequence ID" value="DAG97933.1"/>
    <property type="molecule type" value="Genomic_DNA"/>
</dbReference>
<sequence length="71" mass="8334">MFRLILIDKGRAPLQVIKCLMDHLRISLSFAMELVRQNEPVLYETEDKQDILDLEEKLKKFCAVTKIVNDN</sequence>
<dbReference type="SUPFAM" id="SSF54736">
    <property type="entry name" value="ClpS-like"/>
    <property type="match status" value="1"/>
</dbReference>
<protein>
    <submittedName>
        <fullName evidence="1">50S ribosomal protein L11</fullName>
    </submittedName>
</protein>
<evidence type="ECO:0000313" key="1">
    <source>
        <dbReference type="EMBL" id="DAG97933.1"/>
    </source>
</evidence>
<dbReference type="InterPro" id="IPR014719">
    <property type="entry name" value="Ribosomal_bL12_C/ClpS-like"/>
</dbReference>
<name>A0A8S5VTZ4_9CAUD</name>
<keyword evidence="1" id="KW-0687">Ribonucleoprotein</keyword>